<gene>
    <name evidence="2" type="ORF">M9980_13600</name>
</gene>
<keyword evidence="1" id="KW-1133">Transmembrane helix</keyword>
<evidence type="ECO:0000256" key="1">
    <source>
        <dbReference type="SAM" id="Phobius"/>
    </source>
</evidence>
<dbReference type="EMBL" id="CP098401">
    <property type="protein sequence ID" value="URW75544.1"/>
    <property type="molecule type" value="Genomic_DNA"/>
</dbReference>
<proteinExistence type="predicted"/>
<protein>
    <submittedName>
        <fullName evidence="2">Flagellar motor protein MotB</fullName>
    </submittedName>
</protein>
<keyword evidence="2" id="KW-0282">Flagellum</keyword>
<evidence type="ECO:0000313" key="3">
    <source>
        <dbReference type="Proteomes" id="UP001055580"/>
    </source>
</evidence>
<evidence type="ECO:0000313" key="2">
    <source>
        <dbReference type="EMBL" id="URW75544.1"/>
    </source>
</evidence>
<dbReference type="RefSeq" id="WP_250751859.1">
    <property type="nucleotide sequence ID" value="NZ_CP098401.1"/>
</dbReference>
<sequence>MTDLDILADEPRRAIWLVTLADVMLLLVGFFVFLEANRSLDGQQIAAGLREGFGVAAPAPMAVDATIVAGFARASAVVPANDTLAWARAATRDPRTIIRVTGGTDGSARDVDPATGSPAILAADRARAVATQLARAVPPARLAIDTRPGAGRSVQLNLAFAGEYP</sequence>
<keyword evidence="1" id="KW-0472">Membrane</keyword>
<accession>A0ABY4TWL3</accession>
<organism evidence="2 3">
    <name type="scientific">Sphingomonas donggukensis</name>
    <dbReference type="NCBI Taxonomy" id="2949093"/>
    <lineage>
        <taxon>Bacteria</taxon>
        <taxon>Pseudomonadati</taxon>
        <taxon>Pseudomonadota</taxon>
        <taxon>Alphaproteobacteria</taxon>
        <taxon>Sphingomonadales</taxon>
        <taxon>Sphingomonadaceae</taxon>
        <taxon>Sphingomonas</taxon>
    </lineage>
</organism>
<feature type="transmembrane region" description="Helical" evidence="1">
    <location>
        <begin position="14"/>
        <end position="34"/>
    </location>
</feature>
<dbReference type="Proteomes" id="UP001055580">
    <property type="component" value="Chromosome"/>
</dbReference>
<keyword evidence="2" id="KW-0969">Cilium</keyword>
<keyword evidence="1" id="KW-0812">Transmembrane</keyword>
<reference evidence="2" key="1">
    <citation type="submission" date="2022-05" db="EMBL/GenBank/DDBJ databases">
        <title>Sphingomonas sp. strain RMG20 Genome sequencing and assembly.</title>
        <authorList>
            <person name="Kim I."/>
        </authorList>
    </citation>
    <scope>NUCLEOTIDE SEQUENCE</scope>
    <source>
        <strain evidence="2">RMG20</strain>
    </source>
</reference>
<keyword evidence="2" id="KW-0966">Cell projection</keyword>
<name>A0ABY4TWL3_9SPHN</name>
<keyword evidence="3" id="KW-1185">Reference proteome</keyword>